<dbReference type="PROSITE" id="PS51786">
    <property type="entry name" value="LON_PROTEOLYTIC"/>
    <property type="match status" value="1"/>
</dbReference>
<dbReference type="InterPro" id="IPR041699">
    <property type="entry name" value="AAA_32"/>
</dbReference>
<dbReference type="InterPro" id="IPR014721">
    <property type="entry name" value="Ribsml_uS5_D2-typ_fold_subgr"/>
</dbReference>
<sequence>MRFNTIIREKNVKVDSLNWRQLTPQLNFDGWHKKTVTPLALQDRALTALTTFLNAESGSVLVLKTDEQRDYADILQDYIRHHSLPNHSISGVNYIIEQADSFSFPVIEACPAMTLDDNFAAKSAVEYALYFDSARLFGQVLQHPISHDLKLQPGLVHQVCNGVLILAVSPLLSNPTLWQRLKHLLSSGYFEWLSPNPLKPMNYQIPGYQLPLKVILLGDRETLAEFSLLEPNLYDIAQYAEVDSYFLTDSVEAQQLWINHLYWQIERLGLPEFSHGALTALFRQAVRESEDGLRQTINPLQLKNWLTAIAKTKPAAEQLQAQDVEHYFQQLDYQRAALQAYSRHEILREQIYICSEGQFVGEINGLSVIEYVGTPVSYGEPSRITCTVQFGDGEIIDVERKSELAGNIHGKGTLLAQACLSNLLDLPAQLPFSASIAFEQSYADIDGDSASLAQFCVLVSALANVAIEQGIAITGAIDQGGLVHSVGGVNLKIEGFYAICQARGLNGKQGVIIPATAVENLSLQSAVVEAVKCGQFHIWAVENVQQAVYLLTGKQLLPEKESDEGEQSLAEIISQRIENKIETLVVPPFSKFLAWVKSMRNGK</sequence>
<dbReference type="EMBL" id="SMCP01000008">
    <property type="protein sequence ID" value="TCV85762.1"/>
    <property type="molecule type" value="Genomic_DNA"/>
</dbReference>
<dbReference type="GO" id="GO:0006508">
    <property type="term" value="P:proteolysis"/>
    <property type="evidence" value="ECO:0007669"/>
    <property type="project" value="UniProtKB-KW"/>
</dbReference>
<evidence type="ECO:0000313" key="6">
    <source>
        <dbReference type="Proteomes" id="UP000294619"/>
    </source>
</evidence>
<reference evidence="5 7" key="2">
    <citation type="submission" date="2019-05" db="EMBL/GenBank/DDBJ databases">
        <title>Pasteurellaceae isolates from reptiles.</title>
        <authorList>
            <person name="Bojesen A.M."/>
            <person name="Lund E."/>
        </authorList>
    </citation>
    <scope>NUCLEOTIDE SEQUENCE [LARGE SCALE GENOMIC DNA]</scope>
    <source>
        <strain evidence="5 7">ELNT2x</strain>
    </source>
</reference>
<evidence type="ECO:0000256" key="2">
    <source>
        <dbReference type="PROSITE-ProRule" id="PRU01122"/>
    </source>
</evidence>
<keyword evidence="2" id="KW-0378">Hydrolase</keyword>
<dbReference type="EMBL" id="VDGV01000041">
    <property type="protein sequence ID" value="TNG92031.1"/>
    <property type="molecule type" value="Genomic_DNA"/>
</dbReference>
<accession>A0A4R3Y2Q9</accession>
<comment type="caution">
    <text evidence="4">The sequence shown here is derived from an EMBL/GenBank/DDBJ whole genome shotgun (WGS) entry which is preliminary data.</text>
</comment>
<evidence type="ECO:0000313" key="4">
    <source>
        <dbReference type="EMBL" id="TCV85762.1"/>
    </source>
</evidence>
<dbReference type="GO" id="GO:0005524">
    <property type="term" value="F:ATP binding"/>
    <property type="evidence" value="ECO:0007669"/>
    <property type="project" value="InterPro"/>
</dbReference>
<dbReference type="Pfam" id="PF05362">
    <property type="entry name" value="Lon_C"/>
    <property type="match status" value="1"/>
</dbReference>
<proteinExistence type="inferred from homology"/>
<name>A0A4R3Y2Q9_9PAST</name>
<dbReference type="Gene3D" id="3.40.50.300">
    <property type="entry name" value="P-loop containing nucleotide triphosphate hydrolases"/>
    <property type="match status" value="1"/>
</dbReference>
<dbReference type="EC" id="3.4.21.53" evidence="2"/>
<comment type="similarity">
    <text evidence="2">Belongs to the peptidase S16 family.</text>
</comment>
<dbReference type="InterPro" id="IPR027417">
    <property type="entry name" value="P-loop_NTPase"/>
</dbReference>
<keyword evidence="2" id="KW-0720">Serine protease</keyword>
<dbReference type="InterPro" id="IPR020568">
    <property type="entry name" value="Ribosomal_Su5_D2-typ_SF"/>
</dbReference>
<dbReference type="InterPro" id="IPR008269">
    <property type="entry name" value="Lon_proteolytic"/>
</dbReference>
<evidence type="ECO:0000259" key="3">
    <source>
        <dbReference type="PROSITE" id="PS51786"/>
    </source>
</evidence>
<dbReference type="PANTHER" id="PTHR10046">
    <property type="entry name" value="ATP DEPENDENT LON PROTEASE FAMILY MEMBER"/>
    <property type="match status" value="1"/>
</dbReference>
<keyword evidence="7" id="KW-1185">Reference proteome</keyword>
<evidence type="ECO:0000313" key="5">
    <source>
        <dbReference type="EMBL" id="TNG92031.1"/>
    </source>
</evidence>
<evidence type="ECO:0000256" key="1">
    <source>
        <dbReference type="ARBA" id="ARBA00022670"/>
    </source>
</evidence>
<gene>
    <name evidence="4" type="ORF">EDC16_10869</name>
    <name evidence="5" type="ORF">FHQ21_05925</name>
</gene>
<feature type="domain" description="Lon proteolytic" evidence="3">
    <location>
        <begin position="357"/>
        <end position="554"/>
    </location>
</feature>
<comment type="catalytic activity">
    <reaction evidence="2">
        <text>Hydrolysis of proteins in presence of ATP.</text>
        <dbReference type="EC" id="3.4.21.53"/>
    </reaction>
</comment>
<dbReference type="GO" id="GO:0004252">
    <property type="term" value="F:serine-type endopeptidase activity"/>
    <property type="evidence" value="ECO:0007669"/>
    <property type="project" value="UniProtKB-UniRule"/>
</dbReference>
<protein>
    <recommendedName>
        <fullName evidence="2">endopeptidase La</fullName>
        <ecNumber evidence="2">3.4.21.53</ecNumber>
    </recommendedName>
</protein>
<dbReference type="Gene3D" id="3.30.230.10">
    <property type="match status" value="1"/>
</dbReference>
<dbReference type="Proteomes" id="UP000294619">
    <property type="component" value="Unassembled WGS sequence"/>
</dbReference>
<dbReference type="GO" id="GO:0030163">
    <property type="term" value="P:protein catabolic process"/>
    <property type="evidence" value="ECO:0007669"/>
    <property type="project" value="InterPro"/>
</dbReference>
<evidence type="ECO:0000313" key="7">
    <source>
        <dbReference type="Proteomes" id="UP000305526"/>
    </source>
</evidence>
<dbReference type="Proteomes" id="UP000305526">
    <property type="component" value="Unassembled WGS sequence"/>
</dbReference>
<dbReference type="InterPro" id="IPR027065">
    <property type="entry name" value="Lon_Prtase"/>
</dbReference>
<reference evidence="4 6" key="1">
    <citation type="submission" date="2019-03" db="EMBL/GenBank/DDBJ databases">
        <title>Genomic Encyclopedia of Type Strains, Phase IV (KMG-IV): sequencing the most valuable type-strain genomes for metagenomic binning, comparative biology and taxonomic classification.</title>
        <authorList>
            <person name="Goeker M."/>
        </authorList>
    </citation>
    <scope>NUCLEOTIDE SEQUENCE [LARGE SCALE GENOMIC DNA]</scope>
    <source>
        <strain evidence="4 6">DSM 28140</strain>
    </source>
</reference>
<dbReference type="RefSeq" id="WP_132967564.1">
    <property type="nucleotide sequence ID" value="NZ_LEKL01000049.1"/>
</dbReference>
<dbReference type="GO" id="GO:0004176">
    <property type="term" value="F:ATP-dependent peptidase activity"/>
    <property type="evidence" value="ECO:0007669"/>
    <property type="project" value="UniProtKB-UniRule"/>
</dbReference>
<keyword evidence="1 2" id="KW-0645">Protease</keyword>
<organism evidence="4 6">
    <name type="scientific">Testudinibacter aquarius</name>
    <dbReference type="NCBI Taxonomy" id="1524974"/>
    <lineage>
        <taxon>Bacteria</taxon>
        <taxon>Pseudomonadati</taxon>
        <taxon>Pseudomonadota</taxon>
        <taxon>Gammaproteobacteria</taxon>
        <taxon>Pasteurellales</taxon>
        <taxon>Pasteurellaceae</taxon>
        <taxon>Testudinibacter</taxon>
    </lineage>
</organism>
<dbReference type="Pfam" id="PF13654">
    <property type="entry name" value="AAA_32"/>
    <property type="match status" value="1"/>
</dbReference>
<feature type="active site" evidence="2">
    <location>
        <position position="492"/>
    </location>
</feature>
<feature type="active site" evidence="2">
    <location>
        <position position="449"/>
    </location>
</feature>
<dbReference type="SUPFAM" id="SSF54211">
    <property type="entry name" value="Ribosomal protein S5 domain 2-like"/>
    <property type="match status" value="1"/>
</dbReference>
<dbReference type="AlphaFoldDB" id="A0A4R3Y2Q9"/>
<dbReference type="PRINTS" id="PR00830">
    <property type="entry name" value="ENDOLAPTASE"/>
</dbReference>